<feature type="transmembrane region" description="Helical" evidence="9">
    <location>
        <begin position="209"/>
        <end position="232"/>
    </location>
</feature>
<comment type="similarity">
    <text evidence="2 10">Belongs to the binding-protein-dependent transport system permease family. CysTW subfamily.</text>
</comment>
<evidence type="ECO:0000256" key="5">
    <source>
        <dbReference type="ARBA" id="ARBA00022592"/>
    </source>
</evidence>
<evidence type="ECO:0000256" key="7">
    <source>
        <dbReference type="ARBA" id="ARBA00022989"/>
    </source>
</evidence>
<evidence type="ECO:0000256" key="9">
    <source>
        <dbReference type="RuleBase" id="RU363032"/>
    </source>
</evidence>
<dbReference type="Gene3D" id="1.10.3720.10">
    <property type="entry name" value="MetI-like"/>
    <property type="match status" value="1"/>
</dbReference>
<evidence type="ECO:0000256" key="8">
    <source>
        <dbReference type="ARBA" id="ARBA00023136"/>
    </source>
</evidence>
<dbReference type="InterPro" id="IPR051124">
    <property type="entry name" value="Phosphate_Transport_Permease"/>
</dbReference>
<dbReference type="eggNOG" id="arCOG00167">
    <property type="taxonomic scope" value="Archaea"/>
</dbReference>
<reference evidence="12" key="1">
    <citation type="submission" date="2007-02" db="EMBL/GenBank/DDBJ databases">
        <title>Complete sequence of Pyrobaculum calidifontis JCM 11548.</title>
        <authorList>
            <consortium name="US DOE Joint Genome Institute"/>
            <person name="Copeland A."/>
            <person name="Lucas S."/>
            <person name="Lapidus A."/>
            <person name="Barry K."/>
            <person name="Glavina del Rio T."/>
            <person name="Dalin E."/>
            <person name="Tice H."/>
            <person name="Pitluck S."/>
            <person name="Chain P."/>
            <person name="Malfatti S."/>
            <person name="Shin M."/>
            <person name="Vergez L."/>
            <person name="Schmutz J."/>
            <person name="Larimer F."/>
            <person name="Land M."/>
            <person name="Hauser L."/>
            <person name="Kyrpides N."/>
            <person name="Mikhailova N."/>
            <person name="Cozen A.E."/>
            <person name="Fitz-Gibbon S.T."/>
            <person name="House C.H."/>
            <person name="Saltikov C."/>
            <person name="Lowe T.M."/>
            <person name="Richardson P."/>
        </authorList>
    </citation>
    <scope>NUCLEOTIDE SEQUENCE [LARGE SCALE GENOMIC DNA]</scope>
    <source>
        <strain evidence="12">JCM 11548</strain>
    </source>
</reference>
<name>A3MXD0_PYRCJ</name>
<evidence type="ECO:0000256" key="4">
    <source>
        <dbReference type="ARBA" id="ARBA00022475"/>
    </source>
</evidence>
<evidence type="ECO:0000313" key="13">
    <source>
        <dbReference type="Proteomes" id="UP000001431"/>
    </source>
</evidence>
<dbReference type="PANTHER" id="PTHR30425">
    <property type="entry name" value="PHOSPHATE TRANSPORT SYSTEM PERMEASE PROTEIN PST"/>
    <property type="match status" value="1"/>
</dbReference>
<proteinExistence type="inferred from homology"/>
<feature type="transmembrane region" description="Helical" evidence="9">
    <location>
        <begin position="154"/>
        <end position="173"/>
    </location>
</feature>
<dbReference type="CDD" id="cd06261">
    <property type="entry name" value="TM_PBP2"/>
    <property type="match status" value="1"/>
</dbReference>
<dbReference type="PROSITE" id="PS50928">
    <property type="entry name" value="ABC_TM1"/>
    <property type="match status" value="1"/>
</dbReference>
<evidence type="ECO:0000256" key="10">
    <source>
        <dbReference type="RuleBase" id="RU363054"/>
    </source>
</evidence>
<evidence type="ECO:0000259" key="11">
    <source>
        <dbReference type="PROSITE" id="PS50928"/>
    </source>
</evidence>
<dbReference type="OrthoDB" id="338493at2157"/>
<dbReference type="STRING" id="410359.Pcal_1881"/>
<sequence>MLKGLLASLSFIPLAVVALLISLFVAESWPAWQKYGMSLITTADWDPVRESYGLLPALVGTLAISALALTLAAFLAISFVAVAYEFLPPRAAVVLGTTMDLVAAVPTVVFGLWGLFVLAPVMQTAQEILWRDFGWLSYNGVGPFAVEPRGGTTVLTAALLLAIMITPFAASVIREGYAAVPKEVVEAIHSITSRRWEIVRLKLAYIRQYVFSGLILALGRAFGETVAVAMVVGGNFVNVIKALTEPGINVSALIALQFPNAQAYAYMQPALFAAALLLAVIGFAINAAAVYFLFRR</sequence>
<dbReference type="InterPro" id="IPR000515">
    <property type="entry name" value="MetI-like"/>
</dbReference>
<keyword evidence="13" id="KW-1185">Reference proteome</keyword>
<feature type="transmembrane region" description="Helical" evidence="9">
    <location>
        <begin position="91"/>
        <end position="116"/>
    </location>
</feature>
<dbReference type="NCBIfam" id="TIGR02138">
    <property type="entry name" value="phosphate_pstC"/>
    <property type="match status" value="1"/>
</dbReference>
<dbReference type="SUPFAM" id="SSF161098">
    <property type="entry name" value="MetI-like"/>
    <property type="match status" value="1"/>
</dbReference>
<organism evidence="12 13">
    <name type="scientific">Pyrobaculum calidifontis (strain DSM 21063 / JCM 11548 / VA1)</name>
    <dbReference type="NCBI Taxonomy" id="410359"/>
    <lineage>
        <taxon>Archaea</taxon>
        <taxon>Thermoproteota</taxon>
        <taxon>Thermoprotei</taxon>
        <taxon>Thermoproteales</taxon>
        <taxon>Thermoproteaceae</taxon>
        <taxon>Pyrobaculum</taxon>
    </lineage>
</organism>
<dbReference type="HOGENOM" id="CLU_033621_1_3_2"/>
<keyword evidence="6 9" id="KW-0812">Transmembrane</keyword>
<dbReference type="GO" id="GO:0005315">
    <property type="term" value="F:phosphate transmembrane transporter activity"/>
    <property type="evidence" value="ECO:0007669"/>
    <property type="project" value="InterPro"/>
</dbReference>
<dbReference type="RefSeq" id="WP_011850555.1">
    <property type="nucleotide sequence ID" value="NC_009073.1"/>
</dbReference>
<dbReference type="GO" id="GO:0005886">
    <property type="term" value="C:plasma membrane"/>
    <property type="evidence" value="ECO:0007669"/>
    <property type="project" value="UniProtKB-SubCell"/>
</dbReference>
<evidence type="ECO:0000313" key="12">
    <source>
        <dbReference type="EMBL" id="ABO09297.1"/>
    </source>
</evidence>
<comment type="function">
    <text evidence="10">Part of the binding-protein-dependent transport system for phosphate; probably responsible for the translocation of the substrate across the membrane.</text>
</comment>
<dbReference type="AlphaFoldDB" id="A3MXD0"/>
<feature type="transmembrane region" description="Helical" evidence="9">
    <location>
        <begin position="52"/>
        <end position="84"/>
    </location>
</feature>
<dbReference type="GO" id="GO:0006817">
    <property type="term" value="P:phosphate ion transport"/>
    <property type="evidence" value="ECO:0007669"/>
    <property type="project" value="UniProtKB-KW"/>
</dbReference>
<dbReference type="EMBL" id="CP000561">
    <property type="protein sequence ID" value="ABO09297.1"/>
    <property type="molecule type" value="Genomic_DNA"/>
</dbReference>
<comment type="caution">
    <text evidence="10">Lacks conserved residue(s) required for the propagation of feature annotation.</text>
</comment>
<dbReference type="PANTHER" id="PTHR30425:SF1">
    <property type="entry name" value="PHOSPHATE TRANSPORT SYSTEM PERMEASE PROTEIN PSTC"/>
    <property type="match status" value="1"/>
</dbReference>
<evidence type="ECO:0000256" key="3">
    <source>
        <dbReference type="ARBA" id="ARBA00022448"/>
    </source>
</evidence>
<gene>
    <name evidence="12" type="ordered locus">Pcal_1881</name>
</gene>
<dbReference type="Pfam" id="PF00528">
    <property type="entry name" value="BPD_transp_1"/>
    <property type="match status" value="1"/>
</dbReference>
<dbReference type="InterPro" id="IPR035906">
    <property type="entry name" value="MetI-like_sf"/>
</dbReference>
<dbReference type="InterPro" id="IPR011864">
    <property type="entry name" value="Phosphate_PstC"/>
</dbReference>
<dbReference type="Proteomes" id="UP000001431">
    <property type="component" value="Chromosome"/>
</dbReference>
<accession>A3MXD0</accession>
<feature type="domain" description="ABC transmembrane type-1" evidence="11">
    <location>
        <begin position="58"/>
        <end position="289"/>
    </location>
</feature>
<dbReference type="GeneID" id="4909968"/>
<keyword evidence="3 9" id="KW-0813">Transport</keyword>
<protein>
    <recommendedName>
        <fullName evidence="10">Phosphate transport system permease protein</fullName>
    </recommendedName>
</protein>
<comment type="subcellular location">
    <subcellularLocation>
        <location evidence="1 9">Cell membrane</location>
        <topology evidence="1 9">Multi-pass membrane protein</topology>
    </subcellularLocation>
</comment>
<dbReference type="KEGG" id="pcl:Pcal_1881"/>
<keyword evidence="8 9" id="KW-0472">Membrane</keyword>
<keyword evidence="5 10" id="KW-0592">Phosphate transport</keyword>
<evidence type="ECO:0000256" key="1">
    <source>
        <dbReference type="ARBA" id="ARBA00004651"/>
    </source>
</evidence>
<keyword evidence="7 9" id="KW-1133">Transmembrane helix</keyword>
<evidence type="ECO:0000256" key="6">
    <source>
        <dbReference type="ARBA" id="ARBA00022692"/>
    </source>
</evidence>
<evidence type="ECO:0000256" key="2">
    <source>
        <dbReference type="ARBA" id="ARBA00007069"/>
    </source>
</evidence>
<keyword evidence="4 10" id="KW-1003">Cell membrane</keyword>
<feature type="transmembrane region" description="Helical" evidence="9">
    <location>
        <begin position="270"/>
        <end position="294"/>
    </location>
</feature>